<dbReference type="Pfam" id="PF03023">
    <property type="entry name" value="MurJ"/>
    <property type="match status" value="1"/>
</dbReference>
<dbReference type="InterPro" id="IPR004268">
    <property type="entry name" value="MurJ"/>
</dbReference>
<feature type="non-terminal residue" evidence="9">
    <location>
        <position position="1"/>
    </location>
</feature>
<keyword evidence="7 8" id="KW-0472">Membrane</keyword>
<gene>
    <name evidence="9" type="ORF">OOJ94_16560</name>
</gene>
<dbReference type="RefSeq" id="WP_275875343.1">
    <property type="nucleotide sequence ID" value="NZ_JAPEQV010000034.1"/>
</dbReference>
<sequence>VKNHNDVGTYILILSLSQVFGNLTLWPYLPKLVNSPKKQDLHFLKHLKPSLALFVPQVATTIYLAVNKTMLWQLDTITAAGYYDYSDKLIKIVLAIVTSAGIVMLPHIANLYAKKQMAAVKSYLYTSFDFVLSISIPLTFGIAAVATTLAPWFFGKSFTSVNSLLIIEAPVIVLIGQSNVIGQQYLLPTKNMRTYTASVVIGAIVNIILNIPLIILWGVKGAMFATLLSELVVTTYQLIMVRHIFKFKKLFTNIRAYLVAGIIMCIVVFGLNIITRPSFINIALQILIGITIYMGMLCVLQPTIFDHLKTLKQQSN</sequence>
<dbReference type="InterPro" id="IPR050833">
    <property type="entry name" value="Poly_Biosynth_Transport"/>
</dbReference>
<evidence type="ECO:0000256" key="6">
    <source>
        <dbReference type="ARBA" id="ARBA00022989"/>
    </source>
</evidence>
<comment type="subcellular location">
    <subcellularLocation>
        <location evidence="1">Cell membrane</location>
        <topology evidence="1">Multi-pass membrane protein</topology>
    </subcellularLocation>
</comment>
<dbReference type="GO" id="GO:0009252">
    <property type="term" value="P:peptidoglycan biosynthetic process"/>
    <property type="evidence" value="ECO:0007669"/>
    <property type="project" value="UniProtKB-KW"/>
</dbReference>
<keyword evidence="2" id="KW-1003">Cell membrane</keyword>
<feature type="transmembrane region" description="Helical" evidence="8">
    <location>
        <begin position="160"/>
        <end position="182"/>
    </location>
</feature>
<accession>A0AAX6LIM1</accession>
<feature type="transmembrane region" description="Helical" evidence="8">
    <location>
        <begin position="7"/>
        <end position="29"/>
    </location>
</feature>
<feature type="transmembrane region" description="Helical" evidence="8">
    <location>
        <begin position="257"/>
        <end position="274"/>
    </location>
</feature>
<dbReference type="PANTHER" id="PTHR30250">
    <property type="entry name" value="PST FAMILY PREDICTED COLANIC ACID TRANSPORTER"/>
    <property type="match status" value="1"/>
</dbReference>
<dbReference type="GO" id="GO:0005886">
    <property type="term" value="C:plasma membrane"/>
    <property type="evidence" value="ECO:0007669"/>
    <property type="project" value="UniProtKB-SubCell"/>
</dbReference>
<dbReference type="Proteomes" id="UP001151834">
    <property type="component" value="Unassembled WGS sequence"/>
</dbReference>
<dbReference type="AlphaFoldDB" id="A0AAX6LIM1"/>
<evidence type="ECO:0000256" key="4">
    <source>
        <dbReference type="ARBA" id="ARBA00022960"/>
    </source>
</evidence>
<dbReference type="GO" id="GO:0008360">
    <property type="term" value="P:regulation of cell shape"/>
    <property type="evidence" value="ECO:0007669"/>
    <property type="project" value="UniProtKB-KW"/>
</dbReference>
<feature type="transmembrane region" description="Helical" evidence="8">
    <location>
        <begin position="223"/>
        <end position="245"/>
    </location>
</feature>
<feature type="transmembrane region" description="Helical" evidence="8">
    <location>
        <begin position="280"/>
        <end position="300"/>
    </location>
</feature>
<organism evidence="9 10">
    <name type="scientific">Lactiplantibacillus pentosus</name>
    <name type="common">Lactobacillus pentosus</name>
    <dbReference type="NCBI Taxonomy" id="1589"/>
    <lineage>
        <taxon>Bacteria</taxon>
        <taxon>Bacillati</taxon>
        <taxon>Bacillota</taxon>
        <taxon>Bacilli</taxon>
        <taxon>Lactobacillales</taxon>
        <taxon>Lactobacillaceae</taxon>
        <taxon>Lactiplantibacillus</taxon>
    </lineage>
</organism>
<keyword evidence="5" id="KW-0573">Peptidoglycan synthesis</keyword>
<evidence type="ECO:0000256" key="3">
    <source>
        <dbReference type="ARBA" id="ARBA00022692"/>
    </source>
</evidence>
<protein>
    <submittedName>
        <fullName evidence="9">Polysaccharide biosynthesis C-terminal domain-containing protein</fullName>
    </submittedName>
</protein>
<evidence type="ECO:0000256" key="1">
    <source>
        <dbReference type="ARBA" id="ARBA00004651"/>
    </source>
</evidence>
<keyword evidence="4" id="KW-0133">Cell shape</keyword>
<keyword evidence="3 8" id="KW-0812">Transmembrane</keyword>
<evidence type="ECO:0000256" key="2">
    <source>
        <dbReference type="ARBA" id="ARBA00022475"/>
    </source>
</evidence>
<proteinExistence type="predicted"/>
<feature type="transmembrane region" description="Helical" evidence="8">
    <location>
        <begin position="194"/>
        <end position="217"/>
    </location>
</feature>
<reference evidence="9" key="1">
    <citation type="submission" date="2022-11" db="EMBL/GenBank/DDBJ databases">
        <authorList>
            <person name="Wang Z."/>
        </authorList>
    </citation>
    <scope>NUCLEOTIDE SEQUENCE</scope>
    <source>
        <strain evidence="9">P2000</strain>
    </source>
</reference>
<evidence type="ECO:0000256" key="8">
    <source>
        <dbReference type="SAM" id="Phobius"/>
    </source>
</evidence>
<name>A0AAX6LIM1_LACPE</name>
<evidence type="ECO:0000256" key="7">
    <source>
        <dbReference type="ARBA" id="ARBA00023136"/>
    </source>
</evidence>
<evidence type="ECO:0000256" key="5">
    <source>
        <dbReference type="ARBA" id="ARBA00022984"/>
    </source>
</evidence>
<feature type="transmembrane region" description="Helical" evidence="8">
    <location>
        <begin position="130"/>
        <end position="154"/>
    </location>
</feature>
<dbReference type="EMBL" id="JAPEQV010000034">
    <property type="protein sequence ID" value="MDF2314413.1"/>
    <property type="molecule type" value="Genomic_DNA"/>
</dbReference>
<evidence type="ECO:0000313" key="10">
    <source>
        <dbReference type="Proteomes" id="UP001151834"/>
    </source>
</evidence>
<evidence type="ECO:0000313" key="9">
    <source>
        <dbReference type="EMBL" id="MDF2314413.1"/>
    </source>
</evidence>
<dbReference type="PANTHER" id="PTHR30250:SF11">
    <property type="entry name" value="O-ANTIGEN TRANSPORTER-RELATED"/>
    <property type="match status" value="1"/>
</dbReference>
<comment type="caution">
    <text evidence="9">The sequence shown here is derived from an EMBL/GenBank/DDBJ whole genome shotgun (WGS) entry which is preliminary data.</text>
</comment>
<keyword evidence="6 8" id="KW-1133">Transmembrane helix</keyword>
<reference evidence="9" key="2">
    <citation type="journal article" date="2023" name="Front Nutr">
        <title>Lactiplantibacillus pentosus P2020 protects the hyperuricemia and renal inflammation in mice.</title>
        <authorList>
            <person name="Wang Z."/>
            <person name="Song L."/>
            <person name="Li X."/>
            <person name="Xiao Y."/>
            <person name="Huang Y."/>
            <person name="Zhang Y."/>
            <person name="Li J."/>
            <person name="Li M."/>
            <person name="Ren Z."/>
        </authorList>
    </citation>
    <scope>NUCLEOTIDE SEQUENCE</scope>
    <source>
        <strain evidence="9">P2000</strain>
    </source>
</reference>
<feature type="transmembrane region" description="Helical" evidence="8">
    <location>
        <begin position="89"/>
        <end position="109"/>
    </location>
</feature>